<evidence type="ECO:0000313" key="8">
    <source>
        <dbReference type="Proteomes" id="UP001629246"/>
    </source>
</evidence>
<gene>
    <name evidence="7" type="ORF">PQR62_11040</name>
</gene>
<feature type="signal peptide" evidence="5">
    <location>
        <begin position="1"/>
        <end position="26"/>
    </location>
</feature>
<dbReference type="Proteomes" id="UP001629246">
    <property type="component" value="Unassembled WGS sequence"/>
</dbReference>
<protein>
    <submittedName>
        <fullName evidence="7">Transporter substrate-binding domain-containing protein</fullName>
    </submittedName>
</protein>
<comment type="subcellular location">
    <subcellularLocation>
        <location evidence="1">Cell envelope</location>
    </subcellularLocation>
</comment>
<sequence>MKRRSLLLSLIATLGTAALFSGNAMADEVYTAIMARKSIRIAVPVDYPPYGSVDTDMTPRGYDIDMANLIAKKMGVKLELVPVSGPNRVAYLQTRKSDLTISSLGKTPERAKVIDFSIAYAPFFDAVFGVKNVQAKTYAELAGKTISVTRGSMQDQELEKLAPGAIVKRFEDNNSTIASFMAGQTQMFATGTAVAAAILKKDPSINMDLKVILANAPCYVGVLKGESTLLAKVNMIVREARNDGTVDALSKKWLGAPAGELPE</sequence>
<feature type="domain" description="Solute-binding protein family 3/N-terminal" evidence="6">
    <location>
        <begin position="38"/>
        <end position="257"/>
    </location>
</feature>
<keyword evidence="8" id="KW-1185">Reference proteome</keyword>
<dbReference type="Pfam" id="PF00497">
    <property type="entry name" value="SBP_bac_3"/>
    <property type="match status" value="1"/>
</dbReference>
<dbReference type="Gene3D" id="3.40.190.10">
    <property type="entry name" value="Periplasmic binding protein-like II"/>
    <property type="match status" value="2"/>
</dbReference>
<evidence type="ECO:0000259" key="6">
    <source>
        <dbReference type="SMART" id="SM00062"/>
    </source>
</evidence>
<dbReference type="PANTHER" id="PTHR35936">
    <property type="entry name" value="MEMBRANE-BOUND LYTIC MUREIN TRANSGLYCOSYLASE F"/>
    <property type="match status" value="1"/>
</dbReference>
<evidence type="ECO:0000256" key="4">
    <source>
        <dbReference type="RuleBase" id="RU003744"/>
    </source>
</evidence>
<evidence type="ECO:0000256" key="5">
    <source>
        <dbReference type="SAM" id="SignalP"/>
    </source>
</evidence>
<evidence type="ECO:0000256" key="2">
    <source>
        <dbReference type="ARBA" id="ARBA00010333"/>
    </source>
</evidence>
<name>A0ABW9A7T7_9BURK</name>
<reference evidence="7 8" key="1">
    <citation type="journal article" date="2024" name="Chem. Sci.">
        <title>Discovery of megapolipeptins by genome mining of a Burkholderiales bacteria collection.</title>
        <authorList>
            <person name="Paulo B.S."/>
            <person name="Recchia M.J.J."/>
            <person name="Lee S."/>
            <person name="Fergusson C.H."/>
            <person name="Romanowski S.B."/>
            <person name="Hernandez A."/>
            <person name="Krull N."/>
            <person name="Liu D.Y."/>
            <person name="Cavanagh H."/>
            <person name="Bos A."/>
            <person name="Gray C.A."/>
            <person name="Murphy B.T."/>
            <person name="Linington R.G."/>
            <person name="Eustaquio A.S."/>
        </authorList>
    </citation>
    <scope>NUCLEOTIDE SEQUENCE [LARGE SCALE GENOMIC DNA]</scope>
    <source>
        <strain evidence="7 8">RL21-008-BIB-A</strain>
    </source>
</reference>
<dbReference type="InterPro" id="IPR018313">
    <property type="entry name" value="SBP_3_CS"/>
</dbReference>
<evidence type="ECO:0000256" key="3">
    <source>
        <dbReference type="ARBA" id="ARBA00022729"/>
    </source>
</evidence>
<feature type="chain" id="PRO_5045538519" evidence="5">
    <location>
        <begin position="27"/>
        <end position="263"/>
    </location>
</feature>
<comment type="similarity">
    <text evidence="2 4">Belongs to the bacterial solute-binding protein 3 family.</text>
</comment>
<dbReference type="SMART" id="SM00062">
    <property type="entry name" value="PBPb"/>
    <property type="match status" value="1"/>
</dbReference>
<organism evidence="7 8">
    <name type="scientific">Herbaspirillum lusitanum</name>
    <dbReference type="NCBI Taxonomy" id="213312"/>
    <lineage>
        <taxon>Bacteria</taxon>
        <taxon>Pseudomonadati</taxon>
        <taxon>Pseudomonadota</taxon>
        <taxon>Betaproteobacteria</taxon>
        <taxon>Burkholderiales</taxon>
        <taxon>Oxalobacteraceae</taxon>
        <taxon>Herbaspirillum</taxon>
    </lineage>
</organism>
<proteinExistence type="inferred from homology"/>
<evidence type="ECO:0000313" key="7">
    <source>
        <dbReference type="EMBL" id="MFL9924803.1"/>
    </source>
</evidence>
<dbReference type="EMBL" id="JAQQFM010000004">
    <property type="protein sequence ID" value="MFL9924803.1"/>
    <property type="molecule type" value="Genomic_DNA"/>
</dbReference>
<dbReference type="PROSITE" id="PS01039">
    <property type="entry name" value="SBP_BACTERIAL_3"/>
    <property type="match status" value="1"/>
</dbReference>
<evidence type="ECO:0000256" key="1">
    <source>
        <dbReference type="ARBA" id="ARBA00004196"/>
    </source>
</evidence>
<dbReference type="PANTHER" id="PTHR35936:SF37">
    <property type="entry name" value="AMINO ACID ABC TRANSPORTER SUBSTRATE-BINDING PROTEIN"/>
    <property type="match status" value="1"/>
</dbReference>
<keyword evidence="3 5" id="KW-0732">Signal</keyword>
<dbReference type="RefSeq" id="WP_408157775.1">
    <property type="nucleotide sequence ID" value="NZ_JAQQFM010000004.1"/>
</dbReference>
<accession>A0ABW9A7T7</accession>
<dbReference type="SUPFAM" id="SSF53850">
    <property type="entry name" value="Periplasmic binding protein-like II"/>
    <property type="match status" value="1"/>
</dbReference>
<comment type="caution">
    <text evidence="7">The sequence shown here is derived from an EMBL/GenBank/DDBJ whole genome shotgun (WGS) entry which is preliminary data.</text>
</comment>
<dbReference type="InterPro" id="IPR001638">
    <property type="entry name" value="Solute-binding_3/MltF_N"/>
</dbReference>